<sequence length="115" mass="13328">MKPTIEEYVYFDEELKPTSDLIRVCWGSFEEESSPPSDEELFMGLVFSKTKNSHPRGLVFSKKKNPHPWGLVFSKKKNPHPRGLVFSKKKNPHPWGLVFLKNNKSTILIHAAWFS</sequence>
<dbReference type="EMBL" id="CM042049">
    <property type="protein sequence ID" value="KAI3745776.1"/>
    <property type="molecule type" value="Genomic_DNA"/>
</dbReference>
<organism evidence="1 2">
    <name type="scientific">Arctium lappa</name>
    <name type="common">Greater burdock</name>
    <name type="synonym">Lappa major</name>
    <dbReference type="NCBI Taxonomy" id="4217"/>
    <lineage>
        <taxon>Eukaryota</taxon>
        <taxon>Viridiplantae</taxon>
        <taxon>Streptophyta</taxon>
        <taxon>Embryophyta</taxon>
        <taxon>Tracheophyta</taxon>
        <taxon>Spermatophyta</taxon>
        <taxon>Magnoliopsida</taxon>
        <taxon>eudicotyledons</taxon>
        <taxon>Gunneridae</taxon>
        <taxon>Pentapetalae</taxon>
        <taxon>asterids</taxon>
        <taxon>campanulids</taxon>
        <taxon>Asterales</taxon>
        <taxon>Asteraceae</taxon>
        <taxon>Carduoideae</taxon>
        <taxon>Cardueae</taxon>
        <taxon>Arctiinae</taxon>
        <taxon>Arctium</taxon>
    </lineage>
</organism>
<keyword evidence="2" id="KW-1185">Reference proteome</keyword>
<reference evidence="1 2" key="2">
    <citation type="journal article" date="2022" name="Mol. Ecol. Resour.">
        <title>The genomes of chicory, endive, great burdock and yacon provide insights into Asteraceae paleo-polyploidization history and plant inulin production.</title>
        <authorList>
            <person name="Fan W."/>
            <person name="Wang S."/>
            <person name="Wang H."/>
            <person name="Wang A."/>
            <person name="Jiang F."/>
            <person name="Liu H."/>
            <person name="Zhao H."/>
            <person name="Xu D."/>
            <person name="Zhang Y."/>
        </authorList>
    </citation>
    <scope>NUCLEOTIDE SEQUENCE [LARGE SCALE GENOMIC DNA]</scope>
    <source>
        <strain evidence="2">cv. Niubang</strain>
    </source>
</reference>
<comment type="caution">
    <text evidence="1">The sequence shown here is derived from an EMBL/GenBank/DDBJ whole genome shotgun (WGS) entry which is preliminary data.</text>
</comment>
<proteinExistence type="predicted"/>
<reference evidence="2" key="1">
    <citation type="journal article" date="2022" name="Mol. Ecol. Resour.">
        <title>The genomes of chicory, endive, great burdock and yacon provide insights into Asteraceae palaeo-polyploidization history and plant inulin production.</title>
        <authorList>
            <person name="Fan W."/>
            <person name="Wang S."/>
            <person name="Wang H."/>
            <person name="Wang A."/>
            <person name="Jiang F."/>
            <person name="Liu H."/>
            <person name="Zhao H."/>
            <person name="Xu D."/>
            <person name="Zhang Y."/>
        </authorList>
    </citation>
    <scope>NUCLEOTIDE SEQUENCE [LARGE SCALE GENOMIC DNA]</scope>
    <source>
        <strain evidence="2">cv. Niubang</strain>
    </source>
</reference>
<gene>
    <name evidence="1" type="ORF">L6452_08183</name>
</gene>
<dbReference type="Proteomes" id="UP001055879">
    <property type="component" value="Linkage Group LG03"/>
</dbReference>
<protein>
    <submittedName>
        <fullName evidence="1">Uncharacterized protein</fullName>
    </submittedName>
</protein>
<name>A0ACB9DH27_ARCLA</name>
<evidence type="ECO:0000313" key="1">
    <source>
        <dbReference type="EMBL" id="KAI3745776.1"/>
    </source>
</evidence>
<evidence type="ECO:0000313" key="2">
    <source>
        <dbReference type="Proteomes" id="UP001055879"/>
    </source>
</evidence>
<accession>A0ACB9DH27</accession>